<dbReference type="AlphaFoldDB" id="A0A1Y3B681"/>
<evidence type="ECO:0000313" key="1">
    <source>
        <dbReference type="EMBL" id="OTF75574.1"/>
    </source>
</evidence>
<sequence>MFVEANPIYSRPTNQLSFDPMTSLLSAHFLSGYPLSMSSSLLNEQQKSQLLPSMLFANANAAAAAAAAAGKNKPSPWYPWSLTTLSPTALLSGNTNISDINFSSIFASNKESKE</sequence>
<keyword evidence="2" id="KW-1185">Reference proteome</keyword>
<evidence type="ECO:0000313" key="2">
    <source>
        <dbReference type="Proteomes" id="UP000194236"/>
    </source>
</evidence>
<name>A0A1Y3B681_EURMA</name>
<gene>
    <name evidence="1" type="ORF">BLA29_009412</name>
</gene>
<accession>A0A1Y3B681</accession>
<feature type="non-terminal residue" evidence="1">
    <location>
        <position position="114"/>
    </location>
</feature>
<dbReference type="EMBL" id="MUJZ01041277">
    <property type="protein sequence ID" value="OTF75574.1"/>
    <property type="molecule type" value="Genomic_DNA"/>
</dbReference>
<protein>
    <submittedName>
        <fullName evidence="1">Uncharacterized protein</fullName>
    </submittedName>
</protein>
<organism evidence="1 2">
    <name type="scientific">Euroglyphus maynei</name>
    <name type="common">Mayne's house dust mite</name>
    <dbReference type="NCBI Taxonomy" id="6958"/>
    <lineage>
        <taxon>Eukaryota</taxon>
        <taxon>Metazoa</taxon>
        <taxon>Ecdysozoa</taxon>
        <taxon>Arthropoda</taxon>
        <taxon>Chelicerata</taxon>
        <taxon>Arachnida</taxon>
        <taxon>Acari</taxon>
        <taxon>Acariformes</taxon>
        <taxon>Sarcoptiformes</taxon>
        <taxon>Astigmata</taxon>
        <taxon>Psoroptidia</taxon>
        <taxon>Analgoidea</taxon>
        <taxon>Pyroglyphidae</taxon>
        <taxon>Pyroglyphinae</taxon>
        <taxon>Euroglyphus</taxon>
    </lineage>
</organism>
<comment type="caution">
    <text evidence="1">The sequence shown here is derived from an EMBL/GenBank/DDBJ whole genome shotgun (WGS) entry which is preliminary data.</text>
</comment>
<dbReference type="Proteomes" id="UP000194236">
    <property type="component" value="Unassembled WGS sequence"/>
</dbReference>
<proteinExistence type="predicted"/>
<reference evidence="1 2" key="1">
    <citation type="submission" date="2017-03" db="EMBL/GenBank/DDBJ databases">
        <title>Genome Survey of Euroglyphus maynei.</title>
        <authorList>
            <person name="Arlian L.G."/>
            <person name="Morgan M.S."/>
            <person name="Rider S.D."/>
        </authorList>
    </citation>
    <scope>NUCLEOTIDE SEQUENCE [LARGE SCALE GENOMIC DNA]</scope>
    <source>
        <strain evidence="1">Arlian Lab</strain>
        <tissue evidence="1">Whole body</tissue>
    </source>
</reference>